<evidence type="ECO:0000256" key="1">
    <source>
        <dbReference type="SAM" id="MobiDB-lite"/>
    </source>
</evidence>
<feature type="compositionally biased region" description="Basic and acidic residues" evidence="1">
    <location>
        <begin position="1"/>
        <end position="18"/>
    </location>
</feature>
<comment type="caution">
    <text evidence="2">The sequence shown here is derived from an EMBL/GenBank/DDBJ whole genome shotgun (WGS) entry which is preliminary data.</text>
</comment>
<proteinExistence type="predicted"/>
<dbReference type="Proteomes" id="UP000828251">
    <property type="component" value="Unassembled WGS sequence"/>
</dbReference>
<name>A0A9D3WE58_9ROSI</name>
<organism evidence="2 3">
    <name type="scientific">Gossypium stocksii</name>
    <dbReference type="NCBI Taxonomy" id="47602"/>
    <lineage>
        <taxon>Eukaryota</taxon>
        <taxon>Viridiplantae</taxon>
        <taxon>Streptophyta</taxon>
        <taxon>Embryophyta</taxon>
        <taxon>Tracheophyta</taxon>
        <taxon>Spermatophyta</taxon>
        <taxon>Magnoliopsida</taxon>
        <taxon>eudicotyledons</taxon>
        <taxon>Gunneridae</taxon>
        <taxon>Pentapetalae</taxon>
        <taxon>rosids</taxon>
        <taxon>malvids</taxon>
        <taxon>Malvales</taxon>
        <taxon>Malvaceae</taxon>
        <taxon>Malvoideae</taxon>
        <taxon>Gossypium</taxon>
    </lineage>
</organism>
<reference evidence="2 3" key="1">
    <citation type="journal article" date="2021" name="Plant Biotechnol. J.">
        <title>Multi-omics assisted identification of the key and species-specific regulatory components of drought-tolerant mechanisms in Gossypium stocksii.</title>
        <authorList>
            <person name="Yu D."/>
            <person name="Ke L."/>
            <person name="Zhang D."/>
            <person name="Wu Y."/>
            <person name="Sun Y."/>
            <person name="Mei J."/>
            <person name="Sun J."/>
            <person name="Sun Y."/>
        </authorList>
    </citation>
    <scope>NUCLEOTIDE SEQUENCE [LARGE SCALE GENOMIC DNA]</scope>
    <source>
        <strain evidence="3">cv. E1</strain>
        <tissue evidence="2">Leaf</tissue>
    </source>
</reference>
<accession>A0A9D3WE58</accession>
<protein>
    <submittedName>
        <fullName evidence="2">Uncharacterized protein</fullName>
    </submittedName>
</protein>
<sequence>MAKEDADKDAIKAVETRHTTHTTTKKWNNKETESDEEKAKSVNIESDNEGDEMNQPSTPTEAATAPQLIVPISKQDHEINQLIDDLTKSDDEDEEVPINLLK</sequence>
<dbReference type="AlphaFoldDB" id="A0A9D3WE58"/>
<dbReference type="EMBL" id="JAIQCV010000002">
    <property type="protein sequence ID" value="KAH1121553.1"/>
    <property type="molecule type" value="Genomic_DNA"/>
</dbReference>
<evidence type="ECO:0000313" key="2">
    <source>
        <dbReference type="EMBL" id="KAH1121553.1"/>
    </source>
</evidence>
<feature type="region of interest" description="Disordered" evidence="1">
    <location>
        <begin position="1"/>
        <end position="68"/>
    </location>
</feature>
<keyword evidence="3" id="KW-1185">Reference proteome</keyword>
<gene>
    <name evidence="2" type="ORF">J1N35_004713</name>
</gene>
<evidence type="ECO:0000313" key="3">
    <source>
        <dbReference type="Proteomes" id="UP000828251"/>
    </source>
</evidence>
<feature type="compositionally biased region" description="Basic and acidic residues" evidence="1">
    <location>
        <begin position="28"/>
        <end position="40"/>
    </location>
</feature>